<evidence type="ECO:0000256" key="1">
    <source>
        <dbReference type="SAM" id="SignalP"/>
    </source>
</evidence>
<keyword evidence="3" id="KW-1185">Reference proteome</keyword>
<name>N1PJM7_DOTSN</name>
<dbReference type="Proteomes" id="UP000016933">
    <property type="component" value="Unassembled WGS sequence"/>
</dbReference>
<reference evidence="2 3" key="2">
    <citation type="journal article" date="2012" name="PLoS Pathog.">
        <title>Diverse lifestyles and strategies of plant pathogenesis encoded in the genomes of eighteen Dothideomycetes fungi.</title>
        <authorList>
            <person name="Ohm R.A."/>
            <person name="Feau N."/>
            <person name="Henrissat B."/>
            <person name="Schoch C.L."/>
            <person name="Horwitz B.A."/>
            <person name="Barry K.W."/>
            <person name="Condon B.J."/>
            <person name="Copeland A.C."/>
            <person name="Dhillon B."/>
            <person name="Glaser F."/>
            <person name="Hesse C.N."/>
            <person name="Kosti I."/>
            <person name="LaButti K."/>
            <person name="Lindquist E.A."/>
            <person name="Lucas S."/>
            <person name="Salamov A.A."/>
            <person name="Bradshaw R.E."/>
            <person name="Ciuffetti L."/>
            <person name="Hamelin R.C."/>
            <person name="Kema G.H.J."/>
            <person name="Lawrence C."/>
            <person name="Scott J.A."/>
            <person name="Spatafora J.W."/>
            <person name="Turgeon B.G."/>
            <person name="de Wit P.J.G.M."/>
            <person name="Zhong S."/>
            <person name="Goodwin S.B."/>
            <person name="Grigoriev I.V."/>
        </authorList>
    </citation>
    <scope>NUCLEOTIDE SEQUENCE [LARGE SCALE GENOMIC DNA]</scope>
    <source>
        <strain evidence="3">NZE10 / CBS 128990</strain>
    </source>
</reference>
<evidence type="ECO:0000313" key="2">
    <source>
        <dbReference type="EMBL" id="EME42324.1"/>
    </source>
</evidence>
<dbReference type="HOGENOM" id="CLU_1147179_0_0_1"/>
<dbReference type="AlphaFoldDB" id="N1PJM7"/>
<organism evidence="2 3">
    <name type="scientific">Dothistroma septosporum (strain NZE10 / CBS 128990)</name>
    <name type="common">Red band needle blight fungus</name>
    <name type="synonym">Mycosphaerella pini</name>
    <dbReference type="NCBI Taxonomy" id="675120"/>
    <lineage>
        <taxon>Eukaryota</taxon>
        <taxon>Fungi</taxon>
        <taxon>Dikarya</taxon>
        <taxon>Ascomycota</taxon>
        <taxon>Pezizomycotina</taxon>
        <taxon>Dothideomycetes</taxon>
        <taxon>Dothideomycetidae</taxon>
        <taxon>Mycosphaerellales</taxon>
        <taxon>Mycosphaerellaceae</taxon>
        <taxon>Dothistroma</taxon>
    </lineage>
</organism>
<feature type="signal peptide" evidence="1">
    <location>
        <begin position="1"/>
        <end position="17"/>
    </location>
</feature>
<feature type="chain" id="PRO_5004109418" evidence="1">
    <location>
        <begin position="18"/>
        <end position="242"/>
    </location>
</feature>
<accession>N1PJM7</accession>
<protein>
    <submittedName>
        <fullName evidence="2">Uncharacterized protein</fullName>
    </submittedName>
</protein>
<dbReference type="EMBL" id="KB446541">
    <property type="protein sequence ID" value="EME42324.1"/>
    <property type="molecule type" value="Genomic_DNA"/>
</dbReference>
<proteinExistence type="predicted"/>
<reference evidence="3" key="1">
    <citation type="journal article" date="2012" name="PLoS Genet.">
        <title>The genomes of the fungal plant pathogens Cladosporium fulvum and Dothistroma septosporum reveal adaptation to different hosts and lifestyles but also signatures of common ancestry.</title>
        <authorList>
            <person name="de Wit P.J.G.M."/>
            <person name="van der Burgt A."/>
            <person name="Oekmen B."/>
            <person name="Stergiopoulos I."/>
            <person name="Abd-Elsalam K.A."/>
            <person name="Aerts A.L."/>
            <person name="Bahkali A.H."/>
            <person name="Beenen H.G."/>
            <person name="Chettri P."/>
            <person name="Cox M.P."/>
            <person name="Datema E."/>
            <person name="de Vries R.P."/>
            <person name="Dhillon B."/>
            <person name="Ganley A.R."/>
            <person name="Griffiths S.A."/>
            <person name="Guo Y."/>
            <person name="Hamelin R.C."/>
            <person name="Henrissat B."/>
            <person name="Kabir M.S."/>
            <person name="Jashni M.K."/>
            <person name="Kema G."/>
            <person name="Klaubauf S."/>
            <person name="Lapidus A."/>
            <person name="Levasseur A."/>
            <person name="Lindquist E."/>
            <person name="Mehrabi R."/>
            <person name="Ohm R.A."/>
            <person name="Owen T.J."/>
            <person name="Salamov A."/>
            <person name="Schwelm A."/>
            <person name="Schijlen E."/>
            <person name="Sun H."/>
            <person name="van den Burg H.A."/>
            <person name="van Ham R.C.H.J."/>
            <person name="Zhang S."/>
            <person name="Goodwin S.B."/>
            <person name="Grigoriev I.V."/>
            <person name="Collemare J."/>
            <person name="Bradshaw R.E."/>
        </authorList>
    </citation>
    <scope>NUCLEOTIDE SEQUENCE [LARGE SCALE GENOMIC DNA]</scope>
    <source>
        <strain evidence="3">NZE10 / CBS 128990</strain>
    </source>
</reference>
<dbReference type="OrthoDB" id="10360267at2759"/>
<gene>
    <name evidence="2" type="ORF">DOTSEDRAFT_73225</name>
</gene>
<evidence type="ECO:0000313" key="3">
    <source>
        <dbReference type="Proteomes" id="UP000016933"/>
    </source>
</evidence>
<keyword evidence="1" id="KW-0732">Signal</keyword>
<sequence>MVLTSLLAAACATLATAAFPTSCSTGPAAQFLGLATYGPAQAYCSQNYQPPTASNVILCSATPSYTGSKITRDDASGGPSVPSLGALMPASSRTAFQTLLRQHEATLQAFCSCIAPPIQVAGNCVAGQSCGTDGVCRPTRDCNNPASCGGQSFCGKGPSGNNLFCHQDTDDAEMGYCMNDGPANQGCPDPYQDCQANADCGGSRVCIHSCCRAEPFCVDVLDYRSEVLMRMVRRGADEVDPD</sequence>